<dbReference type="InterPro" id="IPR038770">
    <property type="entry name" value="Na+/solute_symporter_sf"/>
</dbReference>
<keyword evidence="8" id="KW-1185">Reference proteome</keyword>
<feature type="transmembrane region" description="Helical" evidence="7">
    <location>
        <begin position="233"/>
        <end position="255"/>
    </location>
</feature>
<dbReference type="AlphaFoldDB" id="A0A6P5AAC7"/>
<feature type="transmembrane region" description="Helical" evidence="7">
    <location>
        <begin position="133"/>
        <end position="156"/>
    </location>
</feature>
<feature type="transmembrane region" description="Helical" evidence="7">
    <location>
        <begin position="75"/>
        <end position="99"/>
    </location>
</feature>
<evidence type="ECO:0000313" key="8">
    <source>
        <dbReference type="Proteomes" id="UP000515135"/>
    </source>
</evidence>
<evidence type="ECO:0000256" key="4">
    <source>
        <dbReference type="ARBA" id="ARBA00022847"/>
    </source>
</evidence>
<dbReference type="Gene3D" id="1.20.1530.20">
    <property type="match status" value="1"/>
</dbReference>
<evidence type="ECO:0000256" key="6">
    <source>
        <dbReference type="ARBA" id="ARBA00023136"/>
    </source>
</evidence>
<dbReference type="PANTHER" id="PTHR10361:SF28">
    <property type="entry name" value="P3 PROTEIN-RELATED"/>
    <property type="match status" value="1"/>
</dbReference>
<evidence type="ECO:0000313" key="9">
    <source>
        <dbReference type="RefSeq" id="XP_019646558.1"/>
    </source>
</evidence>
<dbReference type="GeneID" id="109487049"/>
<gene>
    <name evidence="9" type="primary">LOC109487049</name>
</gene>
<comment type="subcellular location">
    <subcellularLocation>
        <location evidence="1">Membrane</location>
        <topology evidence="1">Multi-pass membrane protein</topology>
    </subcellularLocation>
</comment>
<dbReference type="OrthoDB" id="203097at2759"/>
<evidence type="ECO:0000256" key="2">
    <source>
        <dbReference type="ARBA" id="ARBA00006528"/>
    </source>
</evidence>
<organism evidence="8 9">
    <name type="scientific">Branchiostoma belcheri</name>
    <name type="common">Amphioxus</name>
    <dbReference type="NCBI Taxonomy" id="7741"/>
    <lineage>
        <taxon>Eukaryota</taxon>
        <taxon>Metazoa</taxon>
        <taxon>Chordata</taxon>
        <taxon>Cephalochordata</taxon>
        <taxon>Leptocardii</taxon>
        <taxon>Amphioxiformes</taxon>
        <taxon>Branchiostomatidae</taxon>
        <taxon>Branchiostoma</taxon>
    </lineage>
</organism>
<dbReference type="GO" id="GO:0016020">
    <property type="term" value="C:membrane"/>
    <property type="evidence" value="ECO:0007669"/>
    <property type="project" value="UniProtKB-SubCell"/>
</dbReference>
<dbReference type="Proteomes" id="UP000515135">
    <property type="component" value="Unplaced"/>
</dbReference>
<feature type="transmembrane region" description="Helical" evidence="7">
    <location>
        <begin position="293"/>
        <end position="318"/>
    </location>
</feature>
<feature type="transmembrane region" description="Helical" evidence="7">
    <location>
        <begin position="196"/>
        <end position="221"/>
    </location>
</feature>
<evidence type="ECO:0000256" key="1">
    <source>
        <dbReference type="ARBA" id="ARBA00004141"/>
    </source>
</evidence>
<accession>A0A6P5AAC7</accession>
<reference evidence="9" key="1">
    <citation type="submission" date="2025-08" db="UniProtKB">
        <authorList>
            <consortium name="RefSeq"/>
        </authorList>
    </citation>
    <scope>IDENTIFICATION</scope>
    <source>
        <tissue evidence="9">Gonad</tissue>
    </source>
</reference>
<keyword evidence="6 7" id="KW-0472">Membrane</keyword>
<evidence type="ECO:0000256" key="7">
    <source>
        <dbReference type="SAM" id="Phobius"/>
    </source>
</evidence>
<evidence type="ECO:0000256" key="3">
    <source>
        <dbReference type="ARBA" id="ARBA00022692"/>
    </source>
</evidence>
<sequence length="354" mass="38550">MESLTQSLREMAEGATDSPFDNLTQNSTAKTAAVSRGLDLAMDVVFGTLAAGILVAMGCAVDIDVMIQHIKRPYGIAVGVLSQFVVMPLVAFLLCLAFQMDPARAMSVLVVGCCPGGSISNILAYLVDGDMSLSICMTTASTAVAMGLMPLCLWLYSKPWTTPKIVIPYWKIAVTLVLIIVPVGLGVLLKYKSPKGAWLFLKIGSFFGFFILLAGAVLSGLTYKNMWVGPASIFVMAVILPMIGYTFGFLLAWLFRMDMKCRKTVCIETGNQNIGLALSILKLTFPAEITGELLLFPLLYGFFQGVEAVIIIVSYQFWKIKCRKLGAEDEKEEESSDPTTLLLQKLTKRSLFGN</sequence>
<dbReference type="GO" id="GO:0008508">
    <property type="term" value="F:bile acid:sodium symporter activity"/>
    <property type="evidence" value="ECO:0007669"/>
    <property type="project" value="TreeGrafter"/>
</dbReference>
<feature type="transmembrane region" description="Helical" evidence="7">
    <location>
        <begin position="105"/>
        <end position="126"/>
    </location>
</feature>
<dbReference type="InterPro" id="IPR004710">
    <property type="entry name" value="Bilac:Na_transpt"/>
</dbReference>
<dbReference type="Pfam" id="PF01758">
    <property type="entry name" value="SBF"/>
    <property type="match status" value="1"/>
</dbReference>
<keyword evidence="4" id="KW-0769">Symport</keyword>
<dbReference type="InterPro" id="IPR002657">
    <property type="entry name" value="BilAc:Na_symport/Acr3"/>
</dbReference>
<dbReference type="RefSeq" id="XP_019646558.1">
    <property type="nucleotide sequence ID" value="XM_019790999.1"/>
</dbReference>
<feature type="transmembrane region" description="Helical" evidence="7">
    <location>
        <begin position="44"/>
        <end position="63"/>
    </location>
</feature>
<dbReference type="PANTHER" id="PTHR10361">
    <property type="entry name" value="SODIUM-BILE ACID COTRANSPORTER"/>
    <property type="match status" value="1"/>
</dbReference>
<comment type="similarity">
    <text evidence="2">Belongs to the bile acid:sodium symporter (BASS) (TC 2.A.28) family.</text>
</comment>
<keyword evidence="5 7" id="KW-1133">Transmembrane helix</keyword>
<proteinExistence type="inferred from homology"/>
<keyword evidence="3 7" id="KW-0812">Transmembrane</keyword>
<dbReference type="KEGG" id="bbel:109487049"/>
<protein>
    <submittedName>
        <fullName evidence="9">Solute carrier family 10 member 6-like</fullName>
    </submittedName>
</protein>
<evidence type="ECO:0000256" key="5">
    <source>
        <dbReference type="ARBA" id="ARBA00022989"/>
    </source>
</evidence>
<name>A0A6P5AAC7_BRABE</name>
<keyword evidence="4" id="KW-0813">Transport</keyword>
<feature type="transmembrane region" description="Helical" evidence="7">
    <location>
        <begin position="168"/>
        <end position="189"/>
    </location>
</feature>